<evidence type="ECO:0000313" key="2">
    <source>
        <dbReference type="EMBL" id="CAD2194391.1"/>
    </source>
</evidence>
<comment type="caution">
    <text evidence="2">The sequence shown here is derived from an EMBL/GenBank/DDBJ whole genome shotgun (WGS) entry which is preliminary data.</text>
</comment>
<reference evidence="2 3" key="1">
    <citation type="submission" date="2020-08" db="EMBL/GenBank/DDBJ databases">
        <authorList>
            <person name="Koutsovoulos G."/>
            <person name="Danchin GJ E."/>
        </authorList>
    </citation>
    <scope>NUCLEOTIDE SEQUENCE [LARGE SCALE GENOMIC DNA]</scope>
</reference>
<dbReference type="AlphaFoldDB" id="A0A6V7X4X5"/>
<gene>
    <name evidence="2" type="ORF">MENT_LOCUS47406</name>
</gene>
<evidence type="ECO:0000313" key="3">
    <source>
        <dbReference type="Proteomes" id="UP000580250"/>
    </source>
</evidence>
<dbReference type="EMBL" id="CAJEWN010001109">
    <property type="protein sequence ID" value="CAD2194391.1"/>
    <property type="molecule type" value="Genomic_DNA"/>
</dbReference>
<sequence>MGGPMQMNGGGWGGGGGGGGWGRPFWGGMPMSFRGGWGGVGGGMSQMGMGQMWPGNGGMFGGK</sequence>
<proteinExistence type="predicted"/>
<feature type="compositionally biased region" description="Gly residues" evidence="1">
    <location>
        <begin position="1"/>
        <end position="22"/>
    </location>
</feature>
<protein>
    <submittedName>
        <fullName evidence="2">Uncharacterized protein</fullName>
    </submittedName>
</protein>
<dbReference type="Proteomes" id="UP000580250">
    <property type="component" value="Unassembled WGS sequence"/>
</dbReference>
<evidence type="ECO:0000256" key="1">
    <source>
        <dbReference type="SAM" id="MobiDB-lite"/>
    </source>
</evidence>
<feature type="region of interest" description="Disordered" evidence="1">
    <location>
        <begin position="1"/>
        <end position="23"/>
    </location>
</feature>
<name>A0A6V7X4X5_MELEN</name>
<accession>A0A6V7X4X5</accession>
<organism evidence="2 3">
    <name type="scientific">Meloidogyne enterolobii</name>
    <name type="common">Root-knot nematode worm</name>
    <name type="synonym">Meloidogyne mayaguensis</name>
    <dbReference type="NCBI Taxonomy" id="390850"/>
    <lineage>
        <taxon>Eukaryota</taxon>
        <taxon>Metazoa</taxon>
        <taxon>Ecdysozoa</taxon>
        <taxon>Nematoda</taxon>
        <taxon>Chromadorea</taxon>
        <taxon>Rhabditida</taxon>
        <taxon>Tylenchina</taxon>
        <taxon>Tylenchomorpha</taxon>
        <taxon>Tylenchoidea</taxon>
        <taxon>Meloidogynidae</taxon>
        <taxon>Meloidogyninae</taxon>
        <taxon>Meloidogyne</taxon>
    </lineage>
</organism>